<evidence type="ECO:0000256" key="2">
    <source>
        <dbReference type="SAM" id="SignalP"/>
    </source>
</evidence>
<dbReference type="SUPFAM" id="SSF53850">
    <property type="entry name" value="Periplasmic binding protein-like II"/>
    <property type="match status" value="1"/>
</dbReference>
<dbReference type="AlphaFoldDB" id="A0A226ER17"/>
<reference evidence="3 4" key="1">
    <citation type="submission" date="2015-12" db="EMBL/GenBank/DDBJ databases">
        <title>The genome of Folsomia candida.</title>
        <authorList>
            <person name="Faddeeva A."/>
            <person name="Derks M.F."/>
            <person name="Anvar Y."/>
            <person name="Smit S."/>
            <person name="Van Straalen N."/>
            <person name="Roelofs D."/>
        </authorList>
    </citation>
    <scope>NUCLEOTIDE SEQUENCE [LARGE SCALE GENOMIC DNA]</scope>
    <source>
        <strain evidence="3 4">VU population</strain>
        <tissue evidence="3">Whole body</tissue>
    </source>
</reference>
<evidence type="ECO:0000313" key="4">
    <source>
        <dbReference type="Proteomes" id="UP000198287"/>
    </source>
</evidence>
<gene>
    <name evidence="3" type="ORF">Fcan01_04931</name>
</gene>
<dbReference type="STRING" id="158441.A0A226ER17"/>
<evidence type="ECO:0000256" key="1">
    <source>
        <dbReference type="ARBA" id="ARBA00022729"/>
    </source>
</evidence>
<name>A0A226ER17_FOLCA</name>
<sequence>MKITSTFSIFVAILTFVTSRKTGNKDNGKHLSLGGSKGCPSTLPSGPLVADNHSLQELYQAALAEGGKLILQTLQDFDRWKAQGVLHPYKPIGWDQVYPEFKDPDGYSTGVHIWAFSNNINRDLLGNNENNWPTEASDYLDPKFKGKIISTYPNDDDAVLFMYKLIIDKYGWNWLAKFVKNRPVFVRSTQVPADSLRNGTFPASFTTAGPLRPEVTRPVQFVLPQSDPFVTWAQRAAILKGTRRLAAAKLYLSWWLDVDTQNDWFQWSVRKDVPVPKGFKSVFEYPGQTDPVAFEKFMADRTALEIFKNQVQLYVGEVQGILPTGDLSILQDKMLPAAFA</sequence>
<proteinExistence type="predicted"/>
<accession>A0A226ER17</accession>
<evidence type="ECO:0000313" key="3">
    <source>
        <dbReference type="EMBL" id="OXA60075.1"/>
    </source>
</evidence>
<dbReference type="EMBL" id="LNIX01000002">
    <property type="protein sequence ID" value="OXA60075.1"/>
    <property type="molecule type" value="Genomic_DNA"/>
</dbReference>
<organism evidence="3 4">
    <name type="scientific">Folsomia candida</name>
    <name type="common">Springtail</name>
    <dbReference type="NCBI Taxonomy" id="158441"/>
    <lineage>
        <taxon>Eukaryota</taxon>
        <taxon>Metazoa</taxon>
        <taxon>Ecdysozoa</taxon>
        <taxon>Arthropoda</taxon>
        <taxon>Hexapoda</taxon>
        <taxon>Collembola</taxon>
        <taxon>Entomobryomorpha</taxon>
        <taxon>Isotomoidea</taxon>
        <taxon>Isotomidae</taxon>
        <taxon>Proisotominae</taxon>
        <taxon>Folsomia</taxon>
    </lineage>
</organism>
<dbReference type="Gene3D" id="3.40.190.10">
    <property type="entry name" value="Periplasmic binding protein-like II"/>
    <property type="match status" value="2"/>
</dbReference>
<dbReference type="PANTHER" id="PTHR30006">
    <property type="entry name" value="THIAMINE-BINDING PERIPLASMIC PROTEIN-RELATED"/>
    <property type="match status" value="1"/>
</dbReference>
<feature type="signal peptide" evidence="2">
    <location>
        <begin position="1"/>
        <end position="19"/>
    </location>
</feature>
<dbReference type="PANTHER" id="PTHR30006:SF2">
    <property type="entry name" value="ABC TRANSPORTER SUBSTRATE-BINDING PROTEIN"/>
    <property type="match status" value="1"/>
</dbReference>
<dbReference type="Proteomes" id="UP000198287">
    <property type="component" value="Unassembled WGS sequence"/>
</dbReference>
<keyword evidence="4" id="KW-1185">Reference proteome</keyword>
<feature type="chain" id="PRO_5012262814" evidence="2">
    <location>
        <begin position="20"/>
        <end position="340"/>
    </location>
</feature>
<keyword evidence="1 2" id="KW-0732">Signal</keyword>
<comment type="caution">
    <text evidence="3">The sequence shown here is derived from an EMBL/GenBank/DDBJ whole genome shotgun (WGS) entry which is preliminary data.</text>
</comment>
<dbReference type="Pfam" id="PF13343">
    <property type="entry name" value="SBP_bac_6"/>
    <property type="match status" value="1"/>
</dbReference>
<dbReference type="OrthoDB" id="124329at2759"/>
<protein>
    <submittedName>
        <fullName evidence="3">Iron-utilization periplasmic protein</fullName>
    </submittedName>
</protein>